<sequence length="135" mass="15219">MSHPDPNPGSALHGLIYVSSATRTFRPEELDRLLQKARRVNTTRNITGVLLHGGGNFMQVLEGPAADLAEVYGRIVQNPAHTQVVELFHGDIERREFEGWSMACREISQLTFEHLRLAPHGRHHALISDFWQANC</sequence>
<dbReference type="RefSeq" id="WP_193780768.1">
    <property type="nucleotide sequence ID" value="NZ_JADDOJ010000043.1"/>
</dbReference>
<name>A0ABR9SFU9_9BURK</name>
<reference evidence="2 3" key="1">
    <citation type="submission" date="2020-10" db="EMBL/GenBank/DDBJ databases">
        <title>Draft genome of Ramlibacter aquaticus LMG 30558.</title>
        <authorList>
            <person name="Props R."/>
        </authorList>
    </citation>
    <scope>NUCLEOTIDE SEQUENCE [LARGE SCALE GENOMIC DNA]</scope>
    <source>
        <strain evidence="2 3">LMG 30558</strain>
    </source>
</reference>
<dbReference type="EMBL" id="JADDOJ010000043">
    <property type="protein sequence ID" value="MBE7941229.1"/>
    <property type="molecule type" value="Genomic_DNA"/>
</dbReference>
<dbReference type="Pfam" id="PF04940">
    <property type="entry name" value="BLUF"/>
    <property type="match status" value="1"/>
</dbReference>
<protein>
    <submittedName>
        <fullName evidence="2">BLUF domain-containing protein</fullName>
    </submittedName>
</protein>
<evidence type="ECO:0000313" key="3">
    <source>
        <dbReference type="Proteomes" id="UP000715965"/>
    </source>
</evidence>
<feature type="domain" description="BLUF" evidence="1">
    <location>
        <begin position="12"/>
        <end position="103"/>
    </location>
</feature>
<evidence type="ECO:0000259" key="1">
    <source>
        <dbReference type="PROSITE" id="PS50925"/>
    </source>
</evidence>
<dbReference type="PROSITE" id="PS50925">
    <property type="entry name" value="BLUF"/>
    <property type="match status" value="1"/>
</dbReference>
<organism evidence="2 3">
    <name type="scientific">Ramlibacter aquaticus</name>
    <dbReference type="NCBI Taxonomy" id="2780094"/>
    <lineage>
        <taxon>Bacteria</taxon>
        <taxon>Pseudomonadati</taxon>
        <taxon>Pseudomonadota</taxon>
        <taxon>Betaproteobacteria</taxon>
        <taxon>Burkholderiales</taxon>
        <taxon>Comamonadaceae</taxon>
        <taxon>Ramlibacter</taxon>
    </lineage>
</organism>
<accession>A0ABR9SFU9</accession>
<comment type="caution">
    <text evidence="2">The sequence shown here is derived from an EMBL/GenBank/DDBJ whole genome shotgun (WGS) entry which is preliminary data.</text>
</comment>
<dbReference type="Gene3D" id="3.30.70.100">
    <property type="match status" value="1"/>
</dbReference>
<proteinExistence type="predicted"/>
<dbReference type="SMART" id="SM01034">
    <property type="entry name" value="BLUF"/>
    <property type="match status" value="1"/>
</dbReference>
<evidence type="ECO:0000313" key="2">
    <source>
        <dbReference type="EMBL" id="MBE7941229.1"/>
    </source>
</evidence>
<dbReference type="Proteomes" id="UP000715965">
    <property type="component" value="Unassembled WGS sequence"/>
</dbReference>
<dbReference type="InterPro" id="IPR007024">
    <property type="entry name" value="BLUF_domain"/>
</dbReference>
<dbReference type="SUPFAM" id="SSF54975">
    <property type="entry name" value="Acylphosphatase/BLUF domain-like"/>
    <property type="match status" value="1"/>
</dbReference>
<gene>
    <name evidence="2" type="ORF">IM725_11670</name>
</gene>
<keyword evidence="3" id="KW-1185">Reference proteome</keyword>
<dbReference type="InterPro" id="IPR036046">
    <property type="entry name" value="Acylphosphatase-like_dom_sf"/>
</dbReference>